<feature type="region of interest" description="Disordered" evidence="1">
    <location>
        <begin position="71"/>
        <end position="108"/>
    </location>
</feature>
<dbReference type="Proteomes" id="UP001168821">
    <property type="component" value="Unassembled WGS sequence"/>
</dbReference>
<feature type="region of interest" description="Disordered" evidence="1">
    <location>
        <begin position="153"/>
        <end position="263"/>
    </location>
</feature>
<feature type="compositionally biased region" description="Basic and acidic residues" evidence="1">
    <location>
        <begin position="153"/>
        <end position="163"/>
    </location>
</feature>
<keyword evidence="3" id="KW-1185">Reference proteome</keyword>
<feature type="compositionally biased region" description="Basic and acidic residues" evidence="1">
    <location>
        <begin position="236"/>
        <end position="246"/>
    </location>
</feature>
<protein>
    <submittedName>
        <fullName evidence="2">Uncharacterized protein</fullName>
    </submittedName>
</protein>
<evidence type="ECO:0000313" key="2">
    <source>
        <dbReference type="EMBL" id="KAJ3651900.1"/>
    </source>
</evidence>
<organism evidence="2 3">
    <name type="scientific">Zophobas morio</name>
    <dbReference type="NCBI Taxonomy" id="2755281"/>
    <lineage>
        <taxon>Eukaryota</taxon>
        <taxon>Metazoa</taxon>
        <taxon>Ecdysozoa</taxon>
        <taxon>Arthropoda</taxon>
        <taxon>Hexapoda</taxon>
        <taxon>Insecta</taxon>
        <taxon>Pterygota</taxon>
        <taxon>Neoptera</taxon>
        <taxon>Endopterygota</taxon>
        <taxon>Coleoptera</taxon>
        <taxon>Polyphaga</taxon>
        <taxon>Cucujiformia</taxon>
        <taxon>Tenebrionidae</taxon>
        <taxon>Zophobas</taxon>
    </lineage>
</organism>
<name>A0AA38I959_9CUCU</name>
<comment type="caution">
    <text evidence="2">The sequence shown here is derived from an EMBL/GenBank/DDBJ whole genome shotgun (WGS) entry which is preliminary data.</text>
</comment>
<feature type="compositionally biased region" description="Basic and acidic residues" evidence="1">
    <location>
        <begin position="87"/>
        <end position="97"/>
    </location>
</feature>
<evidence type="ECO:0000256" key="1">
    <source>
        <dbReference type="SAM" id="MobiDB-lite"/>
    </source>
</evidence>
<dbReference type="AlphaFoldDB" id="A0AA38I959"/>
<accession>A0AA38I959</accession>
<feature type="compositionally biased region" description="Basic and acidic residues" evidence="1">
    <location>
        <begin position="183"/>
        <end position="194"/>
    </location>
</feature>
<feature type="compositionally biased region" description="Low complexity" evidence="1">
    <location>
        <begin position="170"/>
        <end position="181"/>
    </location>
</feature>
<reference evidence="2" key="1">
    <citation type="journal article" date="2023" name="G3 (Bethesda)">
        <title>Whole genome assemblies of Zophobas morio and Tenebrio molitor.</title>
        <authorList>
            <person name="Kaur S."/>
            <person name="Stinson S.A."/>
            <person name="diCenzo G.C."/>
        </authorList>
    </citation>
    <scope>NUCLEOTIDE SEQUENCE</scope>
    <source>
        <strain evidence="2">QUZm001</strain>
    </source>
</reference>
<feature type="compositionally biased region" description="Polar residues" evidence="1">
    <location>
        <begin position="248"/>
        <end position="263"/>
    </location>
</feature>
<proteinExistence type="predicted"/>
<evidence type="ECO:0000313" key="3">
    <source>
        <dbReference type="Proteomes" id="UP001168821"/>
    </source>
</evidence>
<sequence length="413" mass="47176">MAAVLKPIHFEPADCVCYCHEKKIPPRLFSKPKECVFIDDLDEPMVRFEKPFSSKVGSGAFKIPQFWKSNKSFKSSSKSGKYFSESDDLRTDTDKSKQNKTSFSSGLRDLRTDKSKLNKTLPSSRLDLFENENFAPQKSDDFSLANSKEKGSTYFDEKQKTESAIENIGALSPSSSLASPPRTESEQREGDKNGSKTTQSFKDKSTKSTNRNSFQEKSKKSETILEEEDGEYQIIEDVKESKHEFDQPTPSDFSEGDQTLSPSNVATVGQVSTKSDLQKLSDFRKDHFFETHSTEDLIKPIPEHVCIHRFGLDDRFLPKPLYADIYGASRCIICDKPMDSPPLNKTDERILRKKNILPKFYKYGLAPKRIYMGNDDKVKIEMQLDCKDEEFVVKTQKPNYCDTYALRYQKGVM</sequence>
<feature type="compositionally biased region" description="Low complexity" evidence="1">
    <location>
        <begin position="71"/>
        <end position="83"/>
    </location>
</feature>
<gene>
    <name evidence="2" type="ORF">Zmor_017904</name>
</gene>
<feature type="compositionally biased region" description="Basic and acidic residues" evidence="1">
    <location>
        <begin position="214"/>
        <end position="223"/>
    </location>
</feature>
<dbReference type="EMBL" id="JALNTZ010000005">
    <property type="protein sequence ID" value="KAJ3651900.1"/>
    <property type="molecule type" value="Genomic_DNA"/>
</dbReference>